<evidence type="ECO:0000256" key="3">
    <source>
        <dbReference type="ARBA" id="ARBA00022692"/>
    </source>
</evidence>
<dbReference type="RefSeq" id="WP_201428785.1">
    <property type="nucleotide sequence ID" value="NZ_JAEQMG010000179.1"/>
</dbReference>
<evidence type="ECO:0000256" key="7">
    <source>
        <dbReference type="SAM" id="Phobius"/>
    </source>
</evidence>
<dbReference type="InterPro" id="IPR025857">
    <property type="entry name" value="MacB_PCD"/>
</dbReference>
<feature type="transmembrane region" description="Helical" evidence="7">
    <location>
        <begin position="750"/>
        <end position="774"/>
    </location>
</feature>
<feature type="coiled-coil region" evidence="6">
    <location>
        <begin position="452"/>
        <end position="546"/>
    </location>
</feature>
<keyword evidence="4 7" id="KW-1133">Transmembrane helix</keyword>
<feature type="coiled-coil region" evidence="6">
    <location>
        <begin position="233"/>
        <end position="421"/>
    </location>
</feature>
<proteinExistence type="predicted"/>
<reference evidence="10" key="1">
    <citation type="submission" date="2021-01" db="EMBL/GenBank/DDBJ databases">
        <title>Genome public.</title>
        <authorList>
            <person name="Liu C."/>
            <person name="Sun Q."/>
        </authorList>
    </citation>
    <scope>NUCLEOTIDE SEQUENCE</scope>
    <source>
        <strain evidence="10">M6</strain>
    </source>
</reference>
<dbReference type="Pfam" id="PF12704">
    <property type="entry name" value="MacB_PCD"/>
    <property type="match status" value="2"/>
</dbReference>
<dbReference type="Proteomes" id="UP000633365">
    <property type="component" value="Unassembled WGS sequence"/>
</dbReference>
<evidence type="ECO:0000256" key="4">
    <source>
        <dbReference type="ARBA" id="ARBA00022989"/>
    </source>
</evidence>
<keyword evidence="6" id="KW-0175">Coiled coil</keyword>
<feature type="transmembrane region" description="Helical" evidence="7">
    <location>
        <begin position="823"/>
        <end position="844"/>
    </location>
</feature>
<keyword evidence="2" id="KW-1003">Cell membrane</keyword>
<keyword evidence="11" id="KW-1185">Reference proteome</keyword>
<organism evidence="10 11">
    <name type="scientific">Ruminococcus difficilis</name>
    <dbReference type="NCBI Taxonomy" id="2763069"/>
    <lineage>
        <taxon>Bacteria</taxon>
        <taxon>Bacillati</taxon>
        <taxon>Bacillota</taxon>
        <taxon>Clostridia</taxon>
        <taxon>Eubacteriales</taxon>
        <taxon>Oscillospiraceae</taxon>
        <taxon>Ruminococcus</taxon>
    </lineage>
</organism>
<keyword evidence="3 7" id="KW-0812">Transmembrane</keyword>
<name>A0A935C469_9FIRM</name>
<feature type="domain" description="ABC3 transporter permease C-terminal" evidence="8">
    <location>
        <begin position="657"/>
        <end position="772"/>
    </location>
</feature>
<feature type="domain" description="MacB-like periplasmic core" evidence="9">
    <location>
        <begin position="825"/>
        <end position="1016"/>
    </location>
</feature>
<comment type="caution">
    <text evidence="10">The sequence shown here is derived from an EMBL/GenBank/DDBJ whole genome shotgun (WGS) entry which is preliminary data.</text>
</comment>
<feature type="transmembrane region" description="Helical" evidence="7">
    <location>
        <begin position="657"/>
        <end position="678"/>
    </location>
</feature>
<evidence type="ECO:0000313" key="10">
    <source>
        <dbReference type="EMBL" id="MBK6090106.1"/>
    </source>
</evidence>
<feature type="transmembrane region" description="Helical" evidence="7">
    <location>
        <begin position="1056"/>
        <end position="1076"/>
    </location>
</feature>
<evidence type="ECO:0000313" key="11">
    <source>
        <dbReference type="Proteomes" id="UP000633365"/>
    </source>
</evidence>
<feature type="domain" description="ABC3 transporter permease C-terminal" evidence="8">
    <location>
        <begin position="1060"/>
        <end position="1173"/>
    </location>
</feature>
<dbReference type="InterPro" id="IPR038766">
    <property type="entry name" value="Membrane_comp_ABC_pdt"/>
</dbReference>
<gene>
    <name evidence="10" type="ORF">JKK62_15900</name>
</gene>
<accession>A0A935C469</accession>
<dbReference type="EMBL" id="JAEQMG010000179">
    <property type="protein sequence ID" value="MBK6090106.1"/>
    <property type="molecule type" value="Genomic_DNA"/>
</dbReference>
<feature type="transmembrane region" description="Helical" evidence="7">
    <location>
        <begin position="1152"/>
        <end position="1171"/>
    </location>
</feature>
<keyword evidence="5 7" id="KW-0472">Membrane</keyword>
<evidence type="ECO:0000256" key="1">
    <source>
        <dbReference type="ARBA" id="ARBA00004651"/>
    </source>
</evidence>
<dbReference type="PANTHER" id="PTHR30287:SF1">
    <property type="entry name" value="INNER MEMBRANE PROTEIN"/>
    <property type="match status" value="1"/>
</dbReference>
<dbReference type="PANTHER" id="PTHR30287">
    <property type="entry name" value="MEMBRANE COMPONENT OF PREDICTED ABC SUPERFAMILY METABOLITE UPTAKE TRANSPORTER"/>
    <property type="match status" value="1"/>
</dbReference>
<evidence type="ECO:0000256" key="6">
    <source>
        <dbReference type="SAM" id="Coils"/>
    </source>
</evidence>
<evidence type="ECO:0000259" key="8">
    <source>
        <dbReference type="Pfam" id="PF02687"/>
    </source>
</evidence>
<evidence type="ECO:0000256" key="2">
    <source>
        <dbReference type="ARBA" id="ARBA00022475"/>
    </source>
</evidence>
<dbReference type="AlphaFoldDB" id="A0A935C469"/>
<protein>
    <submittedName>
        <fullName evidence="10">ABC transporter permease</fullName>
    </submittedName>
</protein>
<dbReference type="Pfam" id="PF02687">
    <property type="entry name" value="FtsX"/>
    <property type="match status" value="2"/>
</dbReference>
<sequence>MTRALIRNTFREIIGTKARFFSIMAIIALGVGFFTGIKATSPSMYNLAENYYREKSLMDFRLVSTTGFTEDDVKAVSAVEGVQSVMPSYFFDLMTAADEGGDLVRLIAVPEDYLKNPSLNDIVINEGREIKRSGEIITESVAFANAKHQLGGKVRFAPMAGDSKVTDMLNNTEYTIVGKAESPLYISYQRGISQIGNGKIDEYMYVSAEDFKIDRYTELYVKADYSDGVSAFSDEYIEKTDELQEKLEQAASEREEAFQVEVIDKAKSDLADAKEKYNSEKSDADKKLSDAEKQIREGEAEYDEKIADAERQLKDAQEKIADGENELAAGEYAYYTKISAADKQLDEKRAELSDAENKYKSSLAEAQEKIASAQAQIDSGRAQLEAGQAELESKAELFAFLEKAQQAVETVNEAISRLQELGLHEKLTGIIDGTKTIIDDLTKEKKLTPEEAQKLRDALDKAQEIIDGAQTLTDQVQAILEKADEVLSGLNEEYRNAEALLEQMKQKLDDAQAELDKQAAEGQAQLDAAKAQIDSGKAQLSAASAELESQRASGLAKLQNARYSLQLAKTEYANGVSEFEAEKQSGREKLDDAKAEYNKNKSEADKKFADAKKQIDEAQEKVDSLSPSQWYVFNRDDNPGYSTFSQNADRLDAVASVFPLFFLLVAVLVCVTTMTRLIEEKRTEIATLKALGYSNGSIILKYVIYSMLAAVSGSIVGIAAGVLTLPFIIFNAYKIMYYIGDITLVLNIPAIVLGMLAAVVTTTAVSVIVCAKSLHLKPAQAMRPKAPKPGKRILLEYFTPLWKRMGFTAKLTARNLFRYKIRMCMTVLGVAGCTALIVAAFGLLNSFDPLTEVQFGEIYKYDVIVAPKDSGTAEDLEHLEELSDNTGCATGNLLVSQSDVTVGYGGKENSESTYLWTMSDPQNFDNMVSIRTRKDHTPLPLDNNGIMVNEKLASILGFSVGDTITLKIGDKTAEAKVSGIFEQYIYNYLYLTPDYYRQLFGTEPKYNLMITSLTDKSDEIQNKFSSELLADDRVTAVSFMGANIWDFKNMLNSLNMVVVVMIVCAAGLAFVVLYNLTNINIAERVREIATFKVLGFYNKETSRFIYKENLILTVLGILAGLLLGILLTGFIIRTVEVDNIMFGRDIYFTTYLYASGLTLLFSLIVNAVMSFKIKAVDMVTSLKSVE</sequence>
<feature type="domain" description="MacB-like periplasmic core" evidence="9">
    <location>
        <begin position="24"/>
        <end position="232"/>
    </location>
</feature>
<evidence type="ECO:0000259" key="9">
    <source>
        <dbReference type="Pfam" id="PF12704"/>
    </source>
</evidence>
<comment type="subcellular location">
    <subcellularLocation>
        <location evidence="1">Cell membrane</location>
        <topology evidence="1">Multi-pass membrane protein</topology>
    </subcellularLocation>
</comment>
<dbReference type="InterPro" id="IPR003838">
    <property type="entry name" value="ABC3_permease_C"/>
</dbReference>
<feature type="transmembrane region" description="Helical" evidence="7">
    <location>
        <begin position="699"/>
        <end position="730"/>
    </location>
</feature>
<feature type="transmembrane region" description="Helical" evidence="7">
    <location>
        <begin position="20"/>
        <end position="37"/>
    </location>
</feature>
<evidence type="ECO:0000256" key="5">
    <source>
        <dbReference type="ARBA" id="ARBA00023136"/>
    </source>
</evidence>
<feature type="transmembrane region" description="Helical" evidence="7">
    <location>
        <begin position="1110"/>
        <end position="1132"/>
    </location>
</feature>
<feature type="coiled-coil region" evidence="6">
    <location>
        <begin position="576"/>
        <end position="621"/>
    </location>
</feature>
<dbReference type="GO" id="GO:0005886">
    <property type="term" value="C:plasma membrane"/>
    <property type="evidence" value="ECO:0007669"/>
    <property type="project" value="UniProtKB-SubCell"/>
</dbReference>